<dbReference type="SUPFAM" id="SSF53613">
    <property type="entry name" value="Ribokinase-like"/>
    <property type="match status" value="1"/>
</dbReference>
<gene>
    <name evidence="8" type="ORF">GNI_114660</name>
</gene>
<dbReference type="AlphaFoldDB" id="A0A023B320"/>
<dbReference type="GO" id="GO:0005524">
    <property type="term" value="F:ATP binding"/>
    <property type="evidence" value="ECO:0007669"/>
    <property type="project" value="UniProtKB-KW"/>
</dbReference>
<keyword evidence="4" id="KW-0520">NAD</keyword>
<evidence type="ECO:0000259" key="7">
    <source>
        <dbReference type="PROSITE" id="PS51383"/>
    </source>
</evidence>
<comment type="caution">
    <text evidence="8">The sequence shown here is derived from an EMBL/GenBank/DDBJ whole genome shotgun (WGS) entry which is preliminary data.</text>
</comment>
<evidence type="ECO:0000256" key="6">
    <source>
        <dbReference type="SAM" id="MobiDB-lite"/>
    </source>
</evidence>
<evidence type="ECO:0000256" key="5">
    <source>
        <dbReference type="ARBA" id="ARBA00023239"/>
    </source>
</evidence>
<dbReference type="PROSITE" id="PS51383">
    <property type="entry name" value="YJEF_C_3"/>
    <property type="match status" value="1"/>
</dbReference>
<reference evidence="8" key="1">
    <citation type="submission" date="2013-12" db="EMBL/GenBank/DDBJ databases">
        <authorList>
            <person name="Omoto C.K."/>
            <person name="Sibley D."/>
            <person name="Venepally P."/>
            <person name="Hadjithomas M."/>
            <person name="Karamycheva S."/>
            <person name="Brunk B."/>
            <person name="Roos D."/>
            <person name="Caler E."/>
            <person name="Lorenzi H."/>
        </authorList>
    </citation>
    <scope>NUCLEOTIDE SEQUENCE</scope>
</reference>
<evidence type="ECO:0000256" key="1">
    <source>
        <dbReference type="ARBA" id="ARBA00022741"/>
    </source>
</evidence>
<dbReference type="CDD" id="cd01171">
    <property type="entry name" value="YXKO-related"/>
    <property type="match status" value="1"/>
</dbReference>
<evidence type="ECO:0000313" key="8">
    <source>
        <dbReference type="EMBL" id="EZG55320.1"/>
    </source>
</evidence>
<dbReference type="EC" id="4.2.1.93" evidence="8"/>
<dbReference type="VEuPathDB" id="CryptoDB:GNI_114660"/>
<dbReference type="EMBL" id="AFNH02000854">
    <property type="protein sequence ID" value="EZG55320.1"/>
    <property type="molecule type" value="Genomic_DNA"/>
</dbReference>
<dbReference type="PANTHER" id="PTHR12592">
    <property type="entry name" value="ATP-DEPENDENT (S)-NAD(P)H-HYDRATE DEHYDRATASE FAMILY MEMBER"/>
    <property type="match status" value="1"/>
</dbReference>
<evidence type="ECO:0000313" key="9">
    <source>
        <dbReference type="Proteomes" id="UP000019763"/>
    </source>
</evidence>
<keyword evidence="3" id="KW-0521">NADP</keyword>
<dbReference type="OrthoDB" id="8110916at2759"/>
<keyword evidence="2" id="KW-0067">ATP-binding</keyword>
<dbReference type="PANTHER" id="PTHR12592:SF0">
    <property type="entry name" value="ATP-DEPENDENT (S)-NAD(P)H-HYDRATE DEHYDRATASE"/>
    <property type="match status" value="1"/>
</dbReference>
<sequence>MIARVLSSFDRCEVRKGDMGRVSIVGGSRLYTGAPFYAARAAVRTGCDLVYIHCDSPSALPLKTLLPEAIVDPFDEVNKASPTWPWLSSETSKPHVGTFLIGCGLGKESFAREMICRLIRLRTLSGVNIIFDGDALRHSLTPDLLKWMIENPDNNYYLTPNDKEYQHLSLRKVHRAARTVCNVLVTCSIGLNAFAEPHLPVEEREGRHHLHHDNSLPGSCAVPGTGLEEAGGHGGRFGRHSGRGDLHDVRERKAAQNEPE</sequence>
<evidence type="ECO:0000256" key="4">
    <source>
        <dbReference type="ARBA" id="ARBA00023027"/>
    </source>
</evidence>
<organism evidence="8 9">
    <name type="scientific">Gregarina niphandrodes</name>
    <name type="common">Septate eugregarine</name>
    <dbReference type="NCBI Taxonomy" id="110365"/>
    <lineage>
        <taxon>Eukaryota</taxon>
        <taxon>Sar</taxon>
        <taxon>Alveolata</taxon>
        <taxon>Apicomplexa</taxon>
        <taxon>Conoidasida</taxon>
        <taxon>Gregarinasina</taxon>
        <taxon>Eugregarinorida</taxon>
        <taxon>Gregarinidae</taxon>
        <taxon>Gregarina</taxon>
    </lineage>
</organism>
<dbReference type="Proteomes" id="UP000019763">
    <property type="component" value="Unassembled WGS sequence"/>
</dbReference>
<keyword evidence="5 8" id="KW-0456">Lyase</keyword>
<protein>
    <submittedName>
        <fullName evidence="8">ATP-dependent (S)-NAD(P)H-hydrate dehydratase</fullName>
        <ecNumber evidence="8">4.2.1.93</ecNumber>
    </submittedName>
</protein>
<dbReference type="GO" id="GO:0110051">
    <property type="term" value="P:metabolite repair"/>
    <property type="evidence" value="ECO:0007669"/>
    <property type="project" value="TreeGrafter"/>
</dbReference>
<accession>A0A023B320</accession>
<proteinExistence type="predicted"/>
<keyword evidence="1" id="KW-0547">Nucleotide-binding</keyword>
<keyword evidence="9" id="KW-1185">Reference proteome</keyword>
<feature type="domain" description="YjeF C-terminal" evidence="7">
    <location>
        <begin position="1"/>
        <end position="260"/>
    </location>
</feature>
<dbReference type="Gene3D" id="3.40.1190.20">
    <property type="match status" value="1"/>
</dbReference>
<dbReference type="GeneID" id="22914064"/>
<dbReference type="InterPro" id="IPR029056">
    <property type="entry name" value="Ribokinase-like"/>
</dbReference>
<feature type="region of interest" description="Disordered" evidence="6">
    <location>
        <begin position="205"/>
        <end position="260"/>
    </location>
</feature>
<evidence type="ECO:0000256" key="3">
    <source>
        <dbReference type="ARBA" id="ARBA00022857"/>
    </source>
</evidence>
<evidence type="ECO:0000256" key="2">
    <source>
        <dbReference type="ARBA" id="ARBA00022840"/>
    </source>
</evidence>
<dbReference type="Pfam" id="PF01256">
    <property type="entry name" value="Carb_kinase"/>
    <property type="match status" value="1"/>
</dbReference>
<name>A0A023B320_GRENI</name>
<dbReference type="eggNOG" id="KOG3974">
    <property type="taxonomic scope" value="Eukaryota"/>
</dbReference>
<dbReference type="RefSeq" id="XP_011131643.1">
    <property type="nucleotide sequence ID" value="XM_011133341.1"/>
</dbReference>
<dbReference type="GO" id="GO:0047453">
    <property type="term" value="F:ATP-dependent NAD(P)H-hydrate dehydratase activity"/>
    <property type="evidence" value="ECO:0007669"/>
    <property type="project" value="UniProtKB-EC"/>
</dbReference>
<feature type="compositionally biased region" description="Basic and acidic residues" evidence="6">
    <location>
        <begin position="242"/>
        <end position="260"/>
    </location>
</feature>
<dbReference type="InterPro" id="IPR000631">
    <property type="entry name" value="CARKD"/>
</dbReference>